<dbReference type="InterPro" id="IPR015943">
    <property type="entry name" value="WD40/YVTN_repeat-like_dom_sf"/>
</dbReference>
<accession>E4XF60</accession>
<keyword evidence="9 15" id="KW-0653">Protein transport</keyword>
<evidence type="ECO:0000313" key="21">
    <source>
        <dbReference type="Proteomes" id="UP000001307"/>
    </source>
</evidence>
<dbReference type="AlphaFoldDB" id="E4XF60"/>
<dbReference type="GO" id="GO:0000139">
    <property type="term" value="C:Golgi membrane"/>
    <property type="evidence" value="ECO:0007669"/>
    <property type="project" value="UniProtKB-SubCell"/>
</dbReference>
<keyword evidence="11 15" id="KW-0472">Membrane</keyword>
<keyword evidence="10 15" id="KW-0333">Golgi apparatus</keyword>
<evidence type="ECO:0000256" key="12">
    <source>
        <dbReference type="ARBA" id="ARBA00023329"/>
    </source>
</evidence>
<dbReference type="GO" id="GO:0005198">
    <property type="term" value="F:structural molecule activity"/>
    <property type="evidence" value="ECO:0007669"/>
    <property type="project" value="UniProtKB-UniRule"/>
</dbReference>
<dbReference type="InterPro" id="IPR056176">
    <property type="entry name" value="TPR_COPA_B"/>
</dbReference>
<dbReference type="InterPro" id="IPR016453">
    <property type="entry name" value="COPB2"/>
</dbReference>
<sequence>MPLRLDIRRELTARSERVKSVDLHPTEPWLLCSLYSGQVHIWNTTSSTLIKNFEVCDLPVRAAKFVPRKNWVVSGSDDMHVRVFNYNTLERQHAFEAHSDYIRCIAVHPSQPFILTSSDDMLIKLWDWEKKWQCQQVFEGHTHYVMQVVFNRKDANTFCSASLDRTLKVWQLGSNQPNFTLEGHEKGVNCVDYYSGGDKPYLISGADDRLVKIWDYQNKTCVQTLDGHSQNVTAVCYHPEKPIIMSGSEDGSLRIWHSNTYRLEDTLTYNLERVWCVQAMKGSNSVAIGYDEGTILIKMGKDEPAVTMDAKGKIIWSRNSELCHTSLQGLDFSTVRDGERIVLPVKDGSAAEIFPQTLQHNANGRFVVACGDGEYIIYTSMALRNKAFGSALEFIWSYNAAEFAVRESSQTVKIHNMNKPKDAKSFKPEFGADQIFTGPILGVRGGDSLAFYSWEDQSLVRRIEIDAKQVFWSENHDLVALCSDDSFYVLKYNAEHSQEPDEVSSPFKCSLLINFQDGFPDAFEVLGEIEETVKTGVWVGDCFIFTNALNRLNYYVGGEIVTVAHLEKPLYLLGYLPDVNRVFLADAELNVISYNVELSILQYQTAVMRQDFDTANEVLPSIPKSARPRVAHFLEKQGFKKQALAVTTDPEHQFDLALQLGELDKVVEIAKEIDSVEKWRSVADLATKNCELKLASEALRKAKDHGGLLLLATSAGDSQAVTNLANDAEAEGKFNVAFLSHMLTGNLTACLNLLLAANRLPEAAMFCRTYLPSEAQRVTTMWKESLSGKHAEAIAEPEKYPNLFGEYEDSLRAEKFYNENKTREFASEYPEMTAVTERDLIEESIGMESEDEEVAGSEDIEENEEIDAEEEEIEDSNDAADSDAKVPEASESSNQASPAEIISDSEVAALEAELDCIDVNEDDVDDLDSEDLDFE</sequence>
<evidence type="ECO:0000256" key="17">
    <source>
        <dbReference type="SAM" id="MobiDB-lite"/>
    </source>
</evidence>
<feature type="repeat" description="WD" evidence="16">
    <location>
        <begin position="225"/>
        <end position="266"/>
    </location>
</feature>
<dbReference type="CDD" id="cd22947">
    <property type="entry name" value="Coatomer_WDAD_beta-like"/>
    <property type="match status" value="1"/>
</dbReference>
<dbReference type="Gene3D" id="2.130.10.10">
    <property type="entry name" value="YVTN repeat-like/Quinoprotein amine dehydrogenase"/>
    <property type="match status" value="1"/>
</dbReference>
<evidence type="ECO:0000313" key="20">
    <source>
        <dbReference type="EMBL" id="CBY24245.1"/>
    </source>
</evidence>
<reference evidence="20" key="1">
    <citation type="journal article" date="2010" name="Science">
        <title>Plasticity of animal genome architecture unmasked by rapid evolution of a pelagic tunicate.</title>
        <authorList>
            <person name="Denoeud F."/>
            <person name="Henriet S."/>
            <person name="Mungpakdee S."/>
            <person name="Aury J.M."/>
            <person name="Da Silva C."/>
            <person name="Brinkmann H."/>
            <person name="Mikhaleva J."/>
            <person name="Olsen L.C."/>
            <person name="Jubin C."/>
            <person name="Canestro C."/>
            <person name="Bouquet J.M."/>
            <person name="Danks G."/>
            <person name="Poulain J."/>
            <person name="Campsteijn C."/>
            <person name="Adamski M."/>
            <person name="Cross I."/>
            <person name="Yadetie F."/>
            <person name="Muffato M."/>
            <person name="Louis A."/>
            <person name="Butcher S."/>
            <person name="Tsagkogeorga G."/>
            <person name="Konrad A."/>
            <person name="Singh S."/>
            <person name="Jensen M.F."/>
            <person name="Cong E.H."/>
            <person name="Eikeseth-Otteraa H."/>
            <person name="Noel B."/>
            <person name="Anthouard V."/>
            <person name="Porcel B.M."/>
            <person name="Kachouri-Lafond R."/>
            <person name="Nishino A."/>
            <person name="Ugolini M."/>
            <person name="Chourrout P."/>
            <person name="Nishida H."/>
            <person name="Aasland R."/>
            <person name="Huzurbazar S."/>
            <person name="Westhof E."/>
            <person name="Delsuc F."/>
            <person name="Lehrach H."/>
            <person name="Reinhardt R."/>
            <person name="Weissenbach J."/>
            <person name="Roy S.W."/>
            <person name="Artiguenave F."/>
            <person name="Postlethwait J.H."/>
            <person name="Manak J.R."/>
            <person name="Thompson E.M."/>
            <person name="Jaillon O."/>
            <person name="Du Pasquier L."/>
            <person name="Boudinot P."/>
            <person name="Liberles D.A."/>
            <person name="Volff J.N."/>
            <person name="Philippe H."/>
            <person name="Lenhard B."/>
            <person name="Roest Crollius H."/>
            <person name="Wincker P."/>
            <person name="Chourrout D."/>
        </authorList>
    </citation>
    <scope>NUCLEOTIDE SEQUENCE [LARGE SCALE GENOMIC DNA]</scope>
</reference>
<keyword evidence="4 15" id="KW-0813">Transport</keyword>
<dbReference type="InterPro" id="IPR006692">
    <property type="entry name" value="Beta-prop_COPA/B_2nd"/>
</dbReference>
<dbReference type="GO" id="GO:0006890">
    <property type="term" value="P:retrograde vesicle-mediated transport, Golgi to endoplasmic reticulum"/>
    <property type="evidence" value="ECO:0007669"/>
    <property type="project" value="TreeGrafter"/>
</dbReference>
<gene>
    <name evidence="20" type="ORF">GSOID_T00009598001</name>
</gene>
<dbReference type="InterPro" id="IPR001680">
    <property type="entry name" value="WD40_rpt"/>
</dbReference>
<feature type="repeat" description="WD" evidence="16">
    <location>
        <begin position="95"/>
        <end position="127"/>
    </location>
</feature>
<comment type="function">
    <text evidence="14">This coatomer complex protein, essential for Golgi budding and vesicular trafficking, is a selective binding protein (RACK) for protein kinase C, epsilon type. It binds to Golgi membranes in a GTP-dependent manner.</text>
</comment>
<dbReference type="PIRSF" id="PIRSF005567">
    <property type="entry name" value="Coatomer_beta'_subunit"/>
    <property type="match status" value="1"/>
</dbReference>
<dbReference type="GO" id="GO:0006886">
    <property type="term" value="P:intracellular protein transport"/>
    <property type="evidence" value="ECO:0007669"/>
    <property type="project" value="UniProtKB-UniRule"/>
</dbReference>
<evidence type="ECO:0000256" key="9">
    <source>
        <dbReference type="ARBA" id="ARBA00022927"/>
    </source>
</evidence>
<evidence type="ECO:0000259" key="18">
    <source>
        <dbReference type="Pfam" id="PF04053"/>
    </source>
</evidence>
<feature type="repeat" description="WD" evidence="16">
    <location>
        <begin position="11"/>
        <end position="52"/>
    </location>
</feature>
<dbReference type="Pfam" id="PF00400">
    <property type="entry name" value="WD40"/>
    <property type="match status" value="6"/>
</dbReference>
<evidence type="ECO:0000256" key="7">
    <source>
        <dbReference type="ARBA" id="ARBA00022737"/>
    </source>
</evidence>
<dbReference type="Gene3D" id="1.25.40.470">
    <property type="match status" value="1"/>
</dbReference>
<organism evidence="20">
    <name type="scientific">Oikopleura dioica</name>
    <name type="common">Tunicate</name>
    <dbReference type="NCBI Taxonomy" id="34765"/>
    <lineage>
        <taxon>Eukaryota</taxon>
        <taxon>Metazoa</taxon>
        <taxon>Chordata</taxon>
        <taxon>Tunicata</taxon>
        <taxon>Appendicularia</taxon>
        <taxon>Copelata</taxon>
        <taxon>Oikopleuridae</taxon>
        <taxon>Oikopleura</taxon>
    </lineage>
</organism>
<dbReference type="GO" id="GO:0006888">
    <property type="term" value="P:endoplasmic reticulum to Golgi vesicle-mediated transport"/>
    <property type="evidence" value="ECO:0007669"/>
    <property type="project" value="TreeGrafter"/>
</dbReference>
<name>E4XF60_OIKDI</name>
<dbReference type="FunCoup" id="E4XF60">
    <property type="interactions" value="660"/>
</dbReference>
<dbReference type="CDD" id="cd00200">
    <property type="entry name" value="WD40"/>
    <property type="match status" value="1"/>
</dbReference>
<dbReference type="InParanoid" id="E4XF60"/>
<dbReference type="OrthoDB" id="2150324at2759"/>
<evidence type="ECO:0000256" key="2">
    <source>
        <dbReference type="ARBA" id="ARBA00010844"/>
    </source>
</evidence>
<dbReference type="Proteomes" id="UP000001307">
    <property type="component" value="Unassembled WGS sequence"/>
</dbReference>
<dbReference type="FunFam" id="1.25.40.470:FF:000001">
    <property type="entry name" value="Coatomer subunit beta"/>
    <property type="match status" value="1"/>
</dbReference>
<feature type="domain" description="COPA/B second beta-propeller" evidence="18">
    <location>
        <begin position="327"/>
        <end position="586"/>
    </location>
</feature>
<evidence type="ECO:0000256" key="10">
    <source>
        <dbReference type="ARBA" id="ARBA00023034"/>
    </source>
</evidence>
<evidence type="ECO:0000256" key="11">
    <source>
        <dbReference type="ARBA" id="ARBA00023136"/>
    </source>
</evidence>
<feature type="repeat" description="WD" evidence="16">
    <location>
        <begin position="138"/>
        <end position="180"/>
    </location>
</feature>
<feature type="domain" description="COPA/B TPR" evidence="19">
    <location>
        <begin position="603"/>
        <end position="783"/>
    </location>
</feature>
<proteinExistence type="inferred from homology"/>
<comment type="function">
    <text evidence="13">The coatomer is a cytosolic protein complex that binds to dilysine motifs and reversibly associates with Golgi non-clathrin-coated vesicles, which further mediate biosynthetic protein transport from the ER, via the Golgi up to the trans Golgi network. Coatomer complex is required for budding from Golgi membranes, and is essential for the retrograde Golgi-to-ER transport of dilysine-tagged proteins. In mammals, the coatomer can only be recruited by membranes associated to ADP-ribosylation factors (ARFs), which are small GTP-binding proteins; the complex also influences the Golgi structural integrity, as well as the processing, activity, and endocytic recycling of LDL receptors.</text>
</comment>
<dbReference type="EMBL" id="FN653044">
    <property type="protein sequence ID" value="CBY24245.1"/>
    <property type="molecule type" value="Genomic_DNA"/>
</dbReference>
<feature type="repeat" description="WD" evidence="16">
    <location>
        <begin position="181"/>
        <end position="224"/>
    </location>
</feature>
<feature type="compositionally biased region" description="Acidic residues" evidence="17">
    <location>
        <begin position="848"/>
        <end position="881"/>
    </location>
</feature>
<evidence type="ECO:0000256" key="13">
    <source>
        <dbReference type="ARBA" id="ARBA00024791"/>
    </source>
</evidence>
<evidence type="ECO:0000256" key="1">
    <source>
        <dbReference type="ARBA" id="ARBA00004347"/>
    </source>
</evidence>
<comment type="subunit">
    <text evidence="15">Oligomeric complex that consists of at least the alpha, beta, beta', gamma, delta, epsilon and zeta subunits.</text>
</comment>
<evidence type="ECO:0000259" key="19">
    <source>
        <dbReference type="Pfam" id="PF23953"/>
    </source>
</evidence>
<dbReference type="SMART" id="SM00320">
    <property type="entry name" value="WD40"/>
    <property type="match status" value="6"/>
</dbReference>
<keyword evidence="8 15" id="KW-0931">ER-Golgi transport</keyword>
<keyword evidence="5 15" id="KW-0963">Cytoplasm</keyword>
<feature type="region of interest" description="Disordered" evidence="17">
    <location>
        <begin position="844"/>
        <end position="905"/>
    </location>
</feature>
<dbReference type="FunFam" id="2.130.10.10:FF:000008">
    <property type="entry name" value="Coatomer subunit beta"/>
    <property type="match status" value="1"/>
</dbReference>
<dbReference type="PANTHER" id="PTHR19876:SF2">
    <property type="entry name" value="COATOMER SUBUNIT BETA"/>
    <property type="match status" value="1"/>
</dbReference>
<evidence type="ECO:0000256" key="4">
    <source>
        <dbReference type="ARBA" id="ARBA00022448"/>
    </source>
</evidence>
<dbReference type="GO" id="GO:0030126">
    <property type="term" value="C:COPI vesicle coat"/>
    <property type="evidence" value="ECO:0007669"/>
    <property type="project" value="TreeGrafter"/>
</dbReference>
<dbReference type="PRINTS" id="PR00320">
    <property type="entry name" value="GPROTEINBRPT"/>
</dbReference>
<evidence type="ECO:0000256" key="15">
    <source>
        <dbReference type="PIRNR" id="PIRNR005567"/>
    </source>
</evidence>
<keyword evidence="21" id="KW-1185">Reference proteome</keyword>
<evidence type="ECO:0000256" key="8">
    <source>
        <dbReference type="ARBA" id="ARBA00022892"/>
    </source>
</evidence>
<evidence type="ECO:0000256" key="14">
    <source>
        <dbReference type="ARBA" id="ARBA00025693"/>
    </source>
</evidence>
<evidence type="ECO:0000256" key="16">
    <source>
        <dbReference type="PROSITE-ProRule" id="PRU00221"/>
    </source>
</evidence>
<comment type="subcellular location">
    <subcellularLocation>
        <location evidence="1 15">Cytoplasmic vesicle</location>
        <location evidence="1 15">COPI-coated vesicle membrane</location>
        <topology evidence="1 15">Peripheral membrane protein</topology>
        <orientation evidence="1 15">Cytoplasmic side</orientation>
    </subcellularLocation>
    <subcellularLocation>
        <location evidence="15">Golgi apparatus membrane</location>
        <topology evidence="15">Peripheral membrane protein</topology>
        <orientation evidence="15">Cytoplasmic side</orientation>
    </subcellularLocation>
    <text evidence="15">The coatomer is cytoplasmic or polymerized on the cytoplasmic side of the Golgi, as well as on the vesicles/buds originating from it.</text>
</comment>
<protein>
    <recommendedName>
        <fullName evidence="3 15">Coatomer subunit beta'</fullName>
    </recommendedName>
</protein>
<dbReference type="SUPFAM" id="SSF50978">
    <property type="entry name" value="WD40 repeat-like"/>
    <property type="match status" value="2"/>
</dbReference>
<evidence type="ECO:0000256" key="5">
    <source>
        <dbReference type="ARBA" id="ARBA00022490"/>
    </source>
</evidence>
<dbReference type="InterPro" id="IPR050844">
    <property type="entry name" value="Coatomer_complex_subunit"/>
</dbReference>
<evidence type="ECO:0000256" key="6">
    <source>
        <dbReference type="ARBA" id="ARBA00022574"/>
    </source>
</evidence>
<dbReference type="PANTHER" id="PTHR19876">
    <property type="entry name" value="COATOMER"/>
    <property type="match status" value="1"/>
</dbReference>
<keyword evidence="6 16" id="KW-0853">WD repeat</keyword>
<dbReference type="Pfam" id="PF04053">
    <property type="entry name" value="B-prop_COPA_B_2nd"/>
    <property type="match status" value="1"/>
</dbReference>
<dbReference type="Pfam" id="PF23953">
    <property type="entry name" value="TPR_COPA_B"/>
    <property type="match status" value="1"/>
</dbReference>
<dbReference type="InterPro" id="IPR036322">
    <property type="entry name" value="WD40_repeat_dom_sf"/>
</dbReference>
<comment type="similarity">
    <text evidence="2 15">Belongs to the WD repeat COPB2 family.</text>
</comment>
<keyword evidence="7" id="KW-0677">Repeat</keyword>
<dbReference type="InterPro" id="IPR020472">
    <property type="entry name" value="WD40_PAC1"/>
</dbReference>
<dbReference type="PROSITE" id="PS50294">
    <property type="entry name" value="WD_REPEATS_REGION"/>
    <property type="match status" value="4"/>
</dbReference>
<keyword evidence="12 15" id="KW-0968">Cytoplasmic vesicle</keyword>
<dbReference type="PROSITE" id="PS50082">
    <property type="entry name" value="WD_REPEATS_2"/>
    <property type="match status" value="5"/>
</dbReference>
<evidence type="ECO:0000256" key="3">
    <source>
        <dbReference type="ARBA" id="ARBA00021083"/>
    </source>
</evidence>
<dbReference type="GO" id="GO:0006891">
    <property type="term" value="P:intra-Golgi vesicle-mediated transport"/>
    <property type="evidence" value="ECO:0007669"/>
    <property type="project" value="TreeGrafter"/>
</dbReference>